<dbReference type="InterPro" id="IPR002677">
    <property type="entry name" value="Ribosomal_bL32"/>
</dbReference>
<dbReference type="HAMAP" id="MF_00340">
    <property type="entry name" value="Ribosomal_bL32"/>
    <property type="match status" value="1"/>
</dbReference>
<dbReference type="InterPro" id="IPR044957">
    <property type="entry name" value="Ribosomal_bL32_bact"/>
</dbReference>
<keyword evidence="2 5" id="KW-0689">Ribosomal protein</keyword>
<dbReference type="GO" id="GO:0015934">
    <property type="term" value="C:large ribosomal subunit"/>
    <property type="evidence" value="ECO:0007669"/>
    <property type="project" value="InterPro"/>
</dbReference>
<evidence type="ECO:0000256" key="2">
    <source>
        <dbReference type="ARBA" id="ARBA00022980"/>
    </source>
</evidence>
<dbReference type="InterPro" id="IPR011332">
    <property type="entry name" value="Ribosomal_zn-bd"/>
</dbReference>
<dbReference type="EMBL" id="DRQG01000110">
    <property type="protein sequence ID" value="HGY56424.1"/>
    <property type="molecule type" value="Genomic_DNA"/>
</dbReference>
<dbReference type="PANTHER" id="PTHR35534">
    <property type="entry name" value="50S RIBOSOMAL PROTEIN L32"/>
    <property type="match status" value="1"/>
</dbReference>
<organism evidence="6">
    <name type="scientific">Caldithrix abyssi</name>
    <dbReference type="NCBI Taxonomy" id="187145"/>
    <lineage>
        <taxon>Bacteria</taxon>
        <taxon>Pseudomonadati</taxon>
        <taxon>Calditrichota</taxon>
        <taxon>Calditrichia</taxon>
        <taxon>Calditrichales</taxon>
        <taxon>Calditrichaceae</taxon>
        <taxon>Caldithrix</taxon>
    </lineage>
</organism>
<reference evidence="6" key="1">
    <citation type="journal article" date="2020" name="mSystems">
        <title>Genome- and Community-Level Interaction Insights into Carbon Utilization and Element Cycling Functions of Hydrothermarchaeota in Hydrothermal Sediment.</title>
        <authorList>
            <person name="Zhou Z."/>
            <person name="Liu Y."/>
            <person name="Xu W."/>
            <person name="Pan J."/>
            <person name="Luo Z.H."/>
            <person name="Li M."/>
        </authorList>
    </citation>
    <scope>NUCLEOTIDE SEQUENCE [LARGE SCALE GENOMIC DNA]</scope>
    <source>
        <strain evidence="6">HyVt-577</strain>
    </source>
</reference>
<accession>A0A7V4U3Z1</accession>
<evidence type="ECO:0000256" key="1">
    <source>
        <dbReference type="ARBA" id="ARBA00008560"/>
    </source>
</evidence>
<proteinExistence type="inferred from homology"/>
<dbReference type="SUPFAM" id="SSF57829">
    <property type="entry name" value="Zn-binding ribosomal proteins"/>
    <property type="match status" value="1"/>
</dbReference>
<dbReference type="GO" id="GO:0006412">
    <property type="term" value="P:translation"/>
    <property type="evidence" value="ECO:0007669"/>
    <property type="project" value="UniProtKB-UniRule"/>
</dbReference>
<evidence type="ECO:0000256" key="3">
    <source>
        <dbReference type="ARBA" id="ARBA00023274"/>
    </source>
</evidence>
<dbReference type="NCBIfam" id="TIGR01031">
    <property type="entry name" value="rpmF_bact"/>
    <property type="match status" value="1"/>
</dbReference>
<gene>
    <name evidence="5" type="primary">rpmF</name>
    <name evidence="6" type="ORF">ENK44_12010</name>
</gene>
<sequence length="62" mass="7160">MANPKRKISRSKRDMRRANWFSSMKPSQLITCDNCGEKKLPHRACPSCGYYQGKNIFIPKNA</sequence>
<name>A0A7V4U3Z1_CALAY</name>
<protein>
    <recommendedName>
        <fullName evidence="4 5">Large ribosomal subunit protein bL32</fullName>
    </recommendedName>
</protein>
<evidence type="ECO:0000256" key="4">
    <source>
        <dbReference type="ARBA" id="ARBA00035178"/>
    </source>
</evidence>
<keyword evidence="3 5" id="KW-0687">Ribonucleoprotein</keyword>
<comment type="caution">
    <text evidence="6">The sequence shown here is derived from an EMBL/GenBank/DDBJ whole genome shotgun (WGS) entry which is preliminary data.</text>
</comment>
<comment type="similarity">
    <text evidence="1 5">Belongs to the bacterial ribosomal protein bL32 family.</text>
</comment>
<dbReference type="GO" id="GO:0003735">
    <property type="term" value="F:structural constituent of ribosome"/>
    <property type="evidence" value="ECO:0007669"/>
    <property type="project" value="InterPro"/>
</dbReference>
<evidence type="ECO:0000313" key="6">
    <source>
        <dbReference type="EMBL" id="HGY56424.1"/>
    </source>
</evidence>
<dbReference type="Pfam" id="PF01783">
    <property type="entry name" value="Ribosomal_L32p"/>
    <property type="match status" value="1"/>
</dbReference>
<evidence type="ECO:0000256" key="5">
    <source>
        <dbReference type="HAMAP-Rule" id="MF_00340"/>
    </source>
</evidence>
<dbReference type="PANTHER" id="PTHR35534:SF1">
    <property type="entry name" value="LARGE RIBOSOMAL SUBUNIT PROTEIN BL32"/>
    <property type="match status" value="1"/>
</dbReference>
<dbReference type="AlphaFoldDB" id="A0A7V4U3Z1"/>
<dbReference type="Proteomes" id="UP000885779">
    <property type="component" value="Unassembled WGS sequence"/>
</dbReference>